<protein>
    <recommendedName>
        <fullName evidence="2">Immunoglobulin domain-containing protein</fullName>
    </recommendedName>
</protein>
<feature type="signal peptide" evidence="1">
    <location>
        <begin position="1"/>
        <end position="20"/>
    </location>
</feature>
<organism evidence="3 4">
    <name type="scientific">Sinocyclocheilus grahami</name>
    <name type="common">Dianchi golden-line fish</name>
    <name type="synonym">Barbus grahami</name>
    <dbReference type="NCBI Taxonomy" id="75366"/>
    <lineage>
        <taxon>Eukaryota</taxon>
        <taxon>Metazoa</taxon>
        <taxon>Chordata</taxon>
        <taxon>Craniata</taxon>
        <taxon>Vertebrata</taxon>
        <taxon>Euteleostomi</taxon>
        <taxon>Actinopterygii</taxon>
        <taxon>Neopterygii</taxon>
        <taxon>Teleostei</taxon>
        <taxon>Ostariophysi</taxon>
        <taxon>Cypriniformes</taxon>
        <taxon>Cyprinidae</taxon>
        <taxon>Cyprininae</taxon>
        <taxon>Sinocyclocheilus</taxon>
    </lineage>
</organism>
<dbReference type="Gene3D" id="2.60.40.10">
    <property type="entry name" value="Immunoglobulins"/>
    <property type="match status" value="2"/>
</dbReference>
<dbReference type="InterPro" id="IPR003599">
    <property type="entry name" value="Ig_sub"/>
</dbReference>
<dbReference type="PANTHER" id="PTHR21063:SF4">
    <property type="entry name" value="CD48 ANTIGEN-RELATED"/>
    <property type="match status" value="1"/>
</dbReference>
<dbReference type="Pfam" id="PF07686">
    <property type="entry name" value="V-set"/>
    <property type="match status" value="1"/>
</dbReference>
<reference evidence="3" key="1">
    <citation type="submission" date="2025-08" db="UniProtKB">
        <authorList>
            <consortium name="Ensembl"/>
        </authorList>
    </citation>
    <scope>IDENTIFICATION</scope>
</reference>
<keyword evidence="1" id="KW-0732">Signal</keyword>
<dbReference type="SMART" id="SM00409">
    <property type="entry name" value="IG"/>
    <property type="match status" value="2"/>
</dbReference>
<feature type="chain" id="PRO_5025621436" description="Immunoglobulin domain-containing protein" evidence="1">
    <location>
        <begin position="21"/>
        <end position="299"/>
    </location>
</feature>
<feature type="domain" description="Immunoglobulin" evidence="2">
    <location>
        <begin position="20"/>
        <end position="122"/>
    </location>
</feature>
<evidence type="ECO:0000259" key="2">
    <source>
        <dbReference type="SMART" id="SM00409"/>
    </source>
</evidence>
<dbReference type="Proteomes" id="UP000472262">
    <property type="component" value="Unassembled WGS sequence"/>
</dbReference>
<evidence type="ECO:0000313" key="3">
    <source>
        <dbReference type="Ensembl" id="ENSSGRP00000020677.1"/>
    </source>
</evidence>
<sequence length="299" mass="33075">FRYLFVLICVKSVCSAGVFGESVSVMEGDSVTLHTDLTEIHEDDDILWTFGAENSPIAKINRAAGIFNTSDVPDGRFRDRLKLDDQTGSLTITDITSEHAGLYKLQIRGAILSSQTSNVSVYGQFIHTHTHTHIQTHTCNCSFVSAGVFGDTDEVKSVMEGDLVALNTDVIKQKEDDIIQWYFNNALIAMINGHPNTSCNYDGEGGRFIDRLKVDYKTGSLTITDITTEHAGRYEAELITSQSSGTIKKLNIPSKCDHTKITPKSSTHDKIIKSFSLTVSGESFNVIYPEIITFSFWTV</sequence>
<dbReference type="Ensembl" id="ENSSGRT00000022329.1">
    <property type="protein sequence ID" value="ENSSGRP00000020677.1"/>
    <property type="gene ID" value="ENSSGRG00000012447.1"/>
</dbReference>
<reference evidence="3" key="2">
    <citation type="submission" date="2025-09" db="UniProtKB">
        <authorList>
            <consortium name="Ensembl"/>
        </authorList>
    </citation>
    <scope>IDENTIFICATION</scope>
</reference>
<dbReference type="InterPro" id="IPR013106">
    <property type="entry name" value="Ig_V-set"/>
</dbReference>
<accession>A0A672L8J7</accession>
<proteinExistence type="predicted"/>
<dbReference type="InParanoid" id="A0A672L8J7"/>
<dbReference type="SUPFAM" id="SSF48726">
    <property type="entry name" value="Immunoglobulin"/>
    <property type="match status" value="2"/>
</dbReference>
<dbReference type="AlphaFoldDB" id="A0A672L8J7"/>
<evidence type="ECO:0000313" key="4">
    <source>
        <dbReference type="Proteomes" id="UP000472262"/>
    </source>
</evidence>
<keyword evidence="4" id="KW-1185">Reference proteome</keyword>
<name>A0A672L8J7_SINGR</name>
<dbReference type="PANTHER" id="PTHR21063">
    <property type="entry name" value="LFA-3"/>
    <property type="match status" value="1"/>
</dbReference>
<dbReference type="InterPro" id="IPR036179">
    <property type="entry name" value="Ig-like_dom_sf"/>
</dbReference>
<evidence type="ECO:0000256" key="1">
    <source>
        <dbReference type="SAM" id="SignalP"/>
    </source>
</evidence>
<dbReference type="InterPro" id="IPR013783">
    <property type="entry name" value="Ig-like_fold"/>
</dbReference>
<feature type="domain" description="Immunoglobulin" evidence="2">
    <location>
        <begin position="153"/>
        <end position="253"/>
    </location>
</feature>
<dbReference type="FunFam" id="2.60.40.10:FF:002431">
    <property type="entry name" value="Si:ch211-222k6.3"/>
    <property type="match status" value="1"/>
</dbReference>